<evidence type="ECO:0000313" key="2">
    <source>
        <dbReference type="Proteomes" id="UP000474957"/>
    </source>
</evidence>
<name>A0A6L5YWH2_9RHOB</name>
<organism evidence="1 2">
    <name type="scientific">Halovulum marinum</name>
    <dbReference type="NCBI Taxonomy" id="2662447"/>
    <lineage>
        <taxon>Bacteria</taxon>
        <taxon>Pseudomonadati</taxon>
        <taxon>Pseudomonadota</taxon>
        <taxon>Alphaproteobacteria</taxon>
        <taxon>Rhodobacterales</taxon>
        <taxon>Paracoccaceae</taxon>
        <taxon>Halovulum</taxon>
    </lineage>
</organism>
<proteinExistence type="predicted"/>
<dbReference type="AlphaFoldDB" id="A0A6L5YWH2"/>
<dbReference type="Proteomes" id="UP000474957">
    <property type="component" value="Unassembled WGS sequence"/>
</dbReference>
<protein>
    <submittedName>
        <fullName evidence="1">DUF1223 domain-containing protein</fullName>
    </submittedName>
</protein>
<keyword evidence="2" id="KW-1185">Reference proteome</keyword>
<dbReference type="InterPro" id="IPR036249">
    <property type="entry name" value="Thioredoxin-like_sf"/>
</dbReference>
<comment type="caution">
    <text evidence="1">The sequence shown here is derived from an EMBL/GenBank/DDBJ whole genome shotgun (WGS) entry which is preliminary data.</text>
</comment>
<sequence length="225" mass="24572">MAAIAPARADTPVVVELFTSQGCSACPPADRLLSELAARDDVIALSFHVDYWDYLGWKDTLATPQSTQRQRTYAPRVNRELIGRKLRGSFTPEMVIEGTDSLIGSDREDVLARIAAHARVEDVAEVDLRREGDALVIELMPVGSGAAMANVRLVQFIPRAVVDIRRGENAGRTIVYTNVVTKITDVARWDGRAPQTVRVRNIDEPVAVLVQRGEAGSILAAAQID</sequence>
<dbReference type="InterPro" id="IPR010634">
    <property type="entry name" value="DUF1223"/>
</dbReference>
<accession>A0A6L5YWH2</accession>
<dbReference type="PANTHER" id="PTHR36057">
    <property type="match status" value="1"/>
</dbReference>
<dbReference type="PANTHER" id="PTHR36057:SF1">
    <property type="entry name" value="LIPOPROTEIN LIPID ATTACHMENT SITE-LIKE PROTEIN, PUTATIVE (DUF1223)-RELATED"/>
    <property type="match status" value="1"/>
</dbReference>
<dbReference type="EMBL" id="WIND01000002">
    <property type="protein sequence ID" value="MSU88671.1"/>
    <property type="molecule type" value="Genomic_DNA"/>
</dbReference>
<dbReference type="SUPFAM" id="SSF52833">
    <property type="entry name" value="Thioredoxin-like"/>
    <property type="match status" value="1"/>
</dbReference>
<reference evidence="1 2" key="1">
    <citation type="submission" date="2019-10" db="EMBL/GenBank/DDBJ databases">
        <title>Cognatihalovulum marinum gen. nov. sp. nov., a new member of the family Rhodobacteraceae isolated from deep seawater of the Northwest Indian Ocean.</title>
        <authorList>
            <person name="Ruan C."/>
            <person name="Wang J."/>
            <person name="Zheng X."/>
            <person name="Song L."/>
            <person name="Zhu Y."/>
            <person name="Huang Y."/>
            <person name="Lu Z."/>
            <person name="Du W."/>
            <person name="Huang L."/>
            <person name="Dai X."/>
        </authorList>
    </citation>
    <scope>NUCLEOTIDE SEQUENCE [LARGE SCALE GENOMIC DNA]</scope>
    <source>
        <strain evidence="1 2">2CG4</strain>
    </source>
</reference>
<evidence type="ECO:0000313" key="1">
    <source>
        <dbReference type="EMBL" id="MSU88671.1"/>
    </source>
</evidence>
<dbReference type="Pfam" id="PF06764">
    <property type="entry name" value="DUF1223"/>
    <property type="match status" value="1"/>
</dbReference>
<gene>
    <name evidence="1" type="ORF">GE300_03430</name>
</gene>